<protein>
    <submittedName>
        <fullName evidence="1">Uncharacterized protein</fullName>
    </submittedName>
</protein>
<keyword evidence="2" id="KW-1185">Reference proteome</keyword>
<evidence type="ECO:0000313" key="1">
    <source>
        <dbReference type="EMBL" id="KAH3707567.1"/>
    </source>
</evidence>
<comment type="caution">
    <text evidence="1">The sequence shown here is derived from an EMBL/GenBank/DDBJ whole genome shotgun (WGS) entry which is preliminary data.</text>
</comment>
<evidence type="ECO:0000313" key="2">
    <source>
        <dbReference type="Proteomes" id="UP000828390"/>
    </source>
</evidence>
<sequence length="209" mass="23062">MVLKILEQQSYNFFPRQSATVLGPSGHLQKTPRQCATVPVFKTGGAPAGHYQSTMVPRPPGHLQKNPILCQTVSLTFGAPAKTLRQSATMPRPSWYLETVSQTVGAPAGDSHTVPEIYQTVGAQAGDSKTFCDGAKTVRTPAGDSSTVFDGVRDCRILLQTVREFMFEVAQKVFARRRWKSLACAPPVCETVWHHRRQSGNLLYEFLRS</sequence>
<reference evidence="1" key="2">
    <citation type="submission" date="2020-11" db="EMBL/GenBank/DDBJ databases">
        <authorList>
            <person name="McCartney M.A."/>
            <person name="Auch B."/>
            <person name="Kono T."/>
            <person name="Mallez S."/>
            <person name="Becker A."/>
            <person name="Gohl D.M."/>
            <person name="Silverstein K.A.T."/>
            <person name="Koren S."/>
            <person name="Bechman K.B."/>
            <person name="Herman A."/>
            <person name="Abrahante J.E."/>
            <person name="Garbe J."/>
        </authorList>
    </citation>
    <scope>NUCLEOTIDE SEQUENCE</scope>
    <source>
        <strain evidence="1">Duluth1</strain>
        <tissue evidence="1">Whole animal</tissue>
    </source>
</reference>
<gene>
    <name evidence="1" type="ORF">DPMN_066977</name>
</gene>
<organism evidence="1 2">
    <name type="scientific">Dreissena polymorpha</name>
    <name type="common">Zebra mussel</name>
    <name type="synonym">Mytilus polymorpha</name>
    <dbReference type="NCBI Taxonomy" id="45954"/>
    <lineage>
        <taxon>Eukaryota</taxon>
        <taxon>Metazoa</taxon>
        <taxon>Spiralia</taxon>
        <taxon>Lophotrochozoa</taxon>
        <taxon>Mollusca</taxon>
        <taxon>Bivalvia</taxon>
        <taxon>Autobranchia</taxon>
        <taxon>Heteroconchia</taxon>
        <taxon>Euheterodonta</taxon>
        <taxon>Imparidentia</taxon>
        <taxon>Neoheterodontei</taxon>
        <taxon>Myida</taxon>
        <taxon>Dreissenoidea</taxon>
        <taxon>Dreissenidae</taxon>
        <taxon>Dreissena</taxon>
    </lineage>
</organism>
<accession>A0A9D4BTA0</accession>
<dbReference type="AlphaFoldDB" id="A0A9D4BTA0"/>
<proteinExistence type="predicted"/>
<dbReference type="EMBL" id="JAIWYP010000014">
    <property type="protein sequence ID" value="KAH3707567.1"/>
    <property type="molecule type" value="Genomic_DNA"/>
</dbReference>
<reference evidence="1" key="1">
    <citation type="journal article" date="2019" name="bioRxiv">
        <title>The Genome of the Zebra Mussel, Dreissena polymorpha: A Resource for Invasive Species Research.</title>
        <authorList>
            <person name="McCartney M.A."/>
            <person name="Auch B."/>
            <person name="Kono T."/>
            <person name="Mallez S."/>
            <person name="Zhang Y."/>
            <person name="Obille A."/>
            <person name="Becker A."/>
            <person name="Abrahante J.E."/>
            <person name="Garbe J."/>
            <person name="Badalamenti J.P."/>
            <person name="Herman A."/>
            <person name="Mangelson H."/>
            <person name="Liachko I."/>
            <person name="Sullivan S."/>
            <person name="Sone E.D."/>
            <person name="Koren S."/>
            <person name="Silverstein K.A.T."/>
            <person name="Beckman K.B."/>
            <person name="Gohl D.M."/>
        </authorList>
    </citation>
    <scope>NUCLEOTIDE SEQUENCE</scope>
    <source>
        <strain evidence="1">Duluth1</strain>
        <tissue evidence="1">Whole animal</tissue>
    </source>
</reference>
<name>A0A9D4BTA0_DREPO</name>
<dbReference type="Proteomes" id="UP000828390">
    <property type="component" value="Unassembled WGS sequence"/>
</dbReference>